<dbReference type="AlphaFoldDB" id="X7XPG5"/>
<comment type="caution">
    <text evidence="2">The sequence shown here is derived from an EMBL/GenBank/DDBJ whole genome shotgun (WGS) entry which is preliminary data.</text>
</comment>
<dbReference type="Proteomes" id="UP000020561">
    <property type="component" value="Unassembled WGS sequence"/>
</dbReference>
<proteinExistence type="predicted"/>
<feature type="region of interest" description="Disordered" evidence="1">
    <location>
        <begin position="38"/>
        <end position="80"/>
    </location>
</feature>
<accession>X7XPG5</accession>
<evidence type="ECO:0000256" key="1">
    <source>
        <dbReference type="SAM" id="MobiDB-lite"/>
    </source>
</evidence>
<name>X7XPG5_MYCKA</name>
<protein>
    <submittedName>
        <fullName evidence="2">Uncharacterized protein</fullName>
    </submittedName>
</protein>
<gene>
    <name evidence="2" type="ORF">I545_6974</name>
</gene>
<evidence type="ECO:0000313" key="3">
    <source>
        <dbReference type="Proteomes" id="UP000020561"/>
    </source>
</evidence>
<organism evidence="2 3">
    <name type="scientific">Mycobacterium kansasii 662</name>
    <dbReference type="NCBI Taxonomy" id="1299326"/>
    <lineage>
        <taxon>Bacteria</taxon>
        <taxon>Bacillati</taxon>
        <taxon>Actinomycetota</taxon>
        <taxon>Actinomycetes</taxon>
        <taxon>Mycobacteriales</taxon>
        <taxon>Mycobacteriaceae</taxon>
        <taxon>Mycobacterium</taxon>
    </lineage>
</organism>
<sequence>MTPARSALRLARSMAEATVDTGHRKPLRRIVNRVVTGTRAGSEDLAADATKGDSCSTTGCGPPMSHGINPSFSSGSPYNGLETGNVGPRLSWESRFLVDGGTHVHFVYDCVH</sequence>
<evidence type="ECO:0000313" key="2">
    <source>
        <dbReference type="EMBL" id="ETZ96460.1"/>
    </source>
</evidence>
<feature type="compositionally biased region" description="Polar residues" evidence="1">
    <location>
        <begin position="68"/>
        <end position="77"/>
    </location>
</feature>
<reference evidence="2 3" key="1">
    <citation type="submission" date="2013-12" db="EMBL/GenBank/DDBJ databases">
        <authorList>
            <person name="Brown-Elliot B."/>
            <person name="Wallace R."/>
            <person name="Lenaerts A."/>
            <person name="Ordway D."/>
            <person name="DeGroote M.A."/>
            <person name="Parker T."/>
            <person name="Sizemore C."/>
            <person name="Tallon L.J."/>
            <person name="Sadzewicz L.K."/>
            <person name="Sengamalay N."/>
            <person name="Fraser C.M."/>
            <person name="Hine E."/>
            <person name="Shefchek K.A."/>
            <person name="Das S.P."/>
            <person name="Tettelin H."/>
        </authorList>
    </citation>
    <scope>NUCLEOTIDE SEQUENCE [LARGE SCALE GENOMIC DNA]</scope>
    <source>
        <strain evidence="2 3">662</strain>
    </source>
</reference>
<dbReference type="EMBL" id="JAOA01000046">
    <property type="protein sequence ID" value="ETZ96460.1"/>
    <property type="molecule type" value="Genomic_DNA"/>
</dbReference>